<dbReference type="Pfam" id="PF08314">
    <property type="entry name" value="Sec39"/>
    <property type="match status" value="2"/>
</dbReference>
<dbReference type="AlphaFoldDB" id="A0A0C7MP60"/>
<feature type="domain" description="Sec39" evidence="5">
    <location>
        <begin position="322"/>
        <end position="653"/>
    </location>
</feature>
<proteinExistence type="predicted"/>
<dbReference type="Proteomes" id="UP000054304">
    <property type="component" value="Unassembled WGS sequence"/>
</dbReference>
<keyword evidence="3" id="KW-0256">Endoplasmic reticulum</keyword>
<gene>
    <name evidence="6" type="ORF">LALA0_S03e08086g</name>
</gene>
<sequence>MLEDQLYVLCCFLASKSDALRVVKLILGQDRLKLVEVLKLICVLWPELDDPLRLLAVFQSVEELENSEKTELETLESLIGDDQELIAAVEASPETLSQRRNALQRYVEIELKKTKIGITIESSNWQFAFFQARVLICNSVVEDPLFYKPLWSKLKSAQNPNFLSWVSGILKPLSHFYNRTGARLRIAEFQSFPASKTLDLLWQSVQDAEESKFRGALTYELLPYLDYVAGYNDFLETVFNANNFRLDSLSNFRRYKMLALELLSQIPAEFQRLFQSRVVAILFENGSNLQNLNSLDLRVEQSLILSSVDENVKIHGIDLDIRTLQMFAQKMDLLQLYGLNDIYKLSQNSQLVQKSCFSTMCKQQLESAKSYDTLDTLRSFMYDDPIFPTLDVVTKKLVIVESLLSKGHFDMLQQFAQNSKFDLEDNVLLKFFWSFFNSATSGRSNGPNMLNARKILGLLPIGQYQDLSALLDVAEKLSDYSLNVSKGVPLRPSALFEYKHRPFEIISKLLELNQGLYKRLEETFEIMRLLYSALHLEPSTSGFDDEYTKICALHIDFALANSDFEYAYQEATNLIQRPKSGEFWSTILQVGKFFDPSWAESEIPTEIIYLQLEILGKLLHVCPVDEVEAVISQWSGLESELSTRDLINDFYSLAHGDSSDFKAKIMGEVSTSASKFFSSGIKWAIDRDT</sequence>
<dbReference type="InterPro" id="IPR013244">
    <property type="entry name" value="Sec39_domain"/>
</dbReference>
<evidence type="ECO:0000259" key="5">
    <source>
        <dbReference type="Pfam" id="PF08314"/>
    </source>
</evidence>
<dbReference type="GO" id="GO:0015031">
    <property type="term" value="P:protein transport"/>
    <property type="evidence" value="ECO:0007669"/>
    <property type="project" value="UniProtKB-KW"/>
</dbReference>
<reference evidence="6 7" key="1">
    <citation type="submission" date="2014-12" db="EMBL/GenBank/DDBJ databases">
        <authorList>
            <person name="Neuveglise Cecile"/>
        </authorList>
    </citation>
    <scope>NUCLEOTIDE SEQUENCE [LARGE SCALE GENOMIC DNA]</scope>
    <source>
        <strain evidence="6 7">CBS 12615</strain>
    </source>
</reference>
<name>A0A0C7MP60_9SACH</name>
<evidence type="ECO:0000256" key="3">
    <source>
        <dbReference type="ARBA" id="ARBA00022824"/>
    </source>
</evidence>
<comment type="subcellular location">
    <subcellularLocation>
        <location evidence="1">Endoplasmic reticulum</location>
    </subcellularLocation>
</comment>
<dbReference type="GeneID" id="34685098"/>
<evidence type="ECO:0000256" key="2">
    <source>
        <dbReference type="ARBA" id="ARBA00022448"/>
    </source>
</evidence>
<protein>
    <submittedName>
        <fullName evidence="6">LALA0S03e08086g1_1</fullName>
    </submittedName>
</protein>
<dbReference type="GO" id="GO:0032581">
    <property type="term" value="P:ER-dependent peroxisome organization"/>
    <property type="evidence" value="ECO:0007669"/>
    <property type="project" value="EnsemblFungi"/>
</dbReference>
<keyword evidence="4" id="KW-0653">Protein transport</keyword>
<evidence type="ECO:0000256" key="1">
    <source>
        <dbReference type="ARBA" id="ARBA00004240"/>
    </source>
</evidence>
<dbReference type="HOGENOM" id="CLU_389403_0_0_1"/>
<dbReference type="OrthoDB" id="342024at2759"/>
<dbReference type="EMBL" id="LN736362">
    <property type="protein sequence ID" value="CEP61667.1"/>
    <property type="molecule type" value="Genomic_DNA"/>
</dbReference>
<dbReference type="PANTHER" id="PTHR40787:SF3">
    <property type="entry name" value="PROTEIN TRANSPORT PROTEIN SEC39"/>
    <property type="match status" value="1"/>
</dbReference>
<accession>A0A0C7MP60</accession>
<dbReference type="RefSeq" id="XP_022627901.1">
    <property type="nucleotide sequence ID" value="XM_022773426.1"/>
</dbReference>
<evidence type="ECO:0000313" key="7">
    <source>
        <dbReference type="Proteomes" id="UP000054304"/>
    </source>
</evidence>
<dbReference type="GO" id="GO:0006890">
    <property type="term" value="P:retrograde vesicle-mediated transport, Golgi to endoplasmic reticulum"/>
    <property type="evidence" value="ECO:0007669"/>
    <property type="project" value="EnsemblFungi"/>
</dbReference>
<evidence type="ECO:0000256" key="4">
    <source>
        <dbReference type="ARBA" id="ARBA00022927"/>
    </source>
</evidence>
<dbReference type="GO" id="GO:0005635">
    <property type="term" value="C:nuclear envelope"/>
    <property type="evidence" value="ECO:0007669"/>
    <property type="project" value="EnsemblFungi"/>
</dbReference>
<keyword evidence="2" id="KW-0813">Transport</keyword>
<dbReference type="PANTHER" id="PTHR40787">
    <property type="entry name" value="SECRETED PROTEIN"/>
    <property type="match status" value="1"/>
</dbReference>
<evidence type="ECO:0000313" key="6">
    <source>
        <dbReference type="EMBL" id="CEP61667.1"/>
    </source>
</evidence>
<organism evidence="6 7">
    <name type="scientific">Lachancea lanzarotensis</name>
    <dbReference type="NCBI Taxonomy" id="1245769"/>
    <lineage>
        <taxon>Eukaryota</taxon>
        <taxon>Fungi</taxon>
        <taxon>Dikarya</taxon>
        <taxon>Ascomycota</taxon>
        <taxon>Saccharomycotina</taxon>
        <taxon>Saccharomycetes</taxon>
        <taxon>Saccharomycetales</taxon>
        <taxon>Saccharomycetaceae</taxon>
        <taxon>Lachancea</taxon>
    </lineage>
</organism>
<dbReference type="GO" id="GO:0070939">
    <property type="term" value="C:Dsl1/NZR complex"/>
    <property type="evidence" value="ECO:0007669"/>
    <property type="project" value="EnsemblFungi"/>
</dbReference>
<keyword evidence="7" id="KW-1185">Reference proteome</keyword>
<feature type="domain" description="Sec39" evidence="5">
    <location>
        <begin position="7"/>
        <end position="227"/>
    </location>
</feature>
<dbReference type="GO" id="GO:0005789">
    <property type="term" value="C:endoplasmic reticulum membrane"/>
    <property type="evidence" value="ECO:0007669"/>
    <property type="project" value="EnsemblFungi"/>
</dbReference>